<evidence type="ECO:0000313" key="1">
    <source>
        <dbReference type="EMBL" id="MBP2383752.1"/>
    </source>
</evidence>
<gene>
    <name evidence="1" type="ORF">JOF43_003741</name>
</gene>
<sequence length="396" mass="42785">MLDPSEALARMRTNRHRASILGALGSVAAWRTVTREQLACITGSPVMGTSYPASLAAPFSAGLLAHGYVSAGTNRLAPASQRMSMWTVGDQVEAYARYRKSLTFAEHVAITGGQSWDSEHRFDRHNVLTTELALRAAEFCDVATVLGEKQMALPALLASSGLETAQADLGRKADAGIVRHDGLVIAIETTASVGEAFRRKITKWAQILQRHPTYELPLAVLVVDVSTPSQATSAAAKNTTRSEIQAAIREAVRDYPGTALNRTATRLGMVPWQSWFPGPHEASGDFLELSASFLARGSGGDPEGWRSVRMLDEEEMTYREGEAGAGEAVAENARILAGTPYWLRTGTVPRTDRYLVDRSGAGDIEALSGPRVPDRMTGPGFTQSVAGRKWRHLVQI</sequence>
<reference evidence="1 2" key="1">
    <citation type="submission" date="2021-03" db="EMBL/GenBank/DDBJ databases">
        <title>Sequencing the genomes of 1000 actinobacteria strains.</title>
        <authorList>
            <person name="Klenk H.-P."/>
        </authorList>
    </citation>
    <scope>NUCLEOTIDE SEQUENCE [LARGE SCALE GENOMIC DNA]</scope>
    <source>
        <strain evidence="1 2">DSM 14566</strain>
    </source>
</reference>
<keyword evidence="2" id="KW-1185">Reference proteome</keyword>
<dbReference type="EMBL" id="JAGIOD010000002">
    <property type="protein sequence ID" value="MBP2383752.1"/>
    <property type="molecule type" value="Genomic_DNA"/>
</dbReference>
<evidence type="ECO:0000313" key="2">
    <source>
        <dbReference type="Proteomes" id="UP001519290"/>
    </source>
</evidence>
<protein>
    <submittedName>
        <fullName evidence="1">Uncharacterized protein</fullName>
    </submittedName>
</protein>
<accession>A0ABS4X5L3</accession>
<proteinExistence type="predicted"/>
<name>A0ABS4X5L3_9MICO</name>
<comment type="caution">
    <text evidence="1">The sequence shown here is derived from an EMBL/GenBank/DDBJ whole genome shotgun (WGS) entry which is preliminary data.</text>
</comment>
<dbReference type="Proteomes" id="UP001519290">
    <property type="component" value="Unassembled WGS sequence"/>
</dbReference>
<organism evidence="1 2">
    <name type="scientific">Brachybacterium sacelli</name>
    <dbReference type="NCBI Taxonomy" id="173364"/>
    <lineage>
        <taxon>Bacteria</taxon>
        <taxon>Bacillati</taxon>
        <taxon>Actinomycetota</taxon>
        <taxon>Actinomycetes</taxon>
        <taxon>Micrococcales</taxon>
        <taxon>Dermabacteraceae</taxon>
        <taxon>Brachybacterium</taxon>
    </lineage>
</organism>
<dbReference type="RefSeq" id="WP_209904565.1">
    <property type="nucleotide sequence ID" value="NZ_JAGIOD010000002.1"/>
</dbReference>